<dbReference type="InterPro" id="IPR050306">
    <property type="entry name" value="PfkB_Carbo_kinase"/>
</dbReference>
<dbReference type="PROSITE" id="PS00584">
    <property type="entry name" value="PFKB_KINASES_2"/>
    <property type="match status" value="1"/>
</dbReference>
<dbReference type="InterPro" id="IPR029056">
    <property type="entry name" value="Ribokinase-like"/>
</dbReference>
<keyword evidence="3" id="KW-0547">Nucleotide-binding</keyword>
<dbReference type="AlphaFoldDB" id="A0A542EEG3"/>
<sequence>MRTLVVGEALVDVVRPVNGEVAEHVGGSPLNVAIGLARLGHPAQLATFIGDDDRGAAIRAHLAADDVQLVAGSDGAERTATAEAVLDETGAATYTFDIDWQVPYELPAAEHLHTGSIAAVLQPGASAIREACFTQRAHGTISYDPNCRPQLMGEPGDARSDIEQLVGLCDVVKASDEDVRWLYGEVPVEEIARLWAQLGPALVVVTRGSDGAVACLPSAGSDDAVKTVAGQSVSVTDTVGAGDSFMSGLLSGLSDAGFLGSLAARSRFQKAGWDDVLPALERAVAAASITVSRAGANPPTRADLAID</sequence>
<evidence type="ECO:0000256" key="5">
    <source>
        <dbReference type="ARBA" id="ARBA00022840"/>
    </source>
</evidence>
<dbReference type="GO" id="GO:0016301">
    <property type="term" value="F:kinase activity"/>
    <property type="evidence" value="ECO:0007669"/>
    <property type="project" value="UniProtKB-KW"/>
</dbReference>
<organism evidence="7 8">
    <name type="scientific">Yimella lutea</name>
    <dbReference type="NCBI Taxonomy" id="587872"/>
    <lineage>
        <taxon>Bacteria</taxon>
        <taxon>Bacillati</taxon>
        <taxon>Actinomycetota</taxon>
        <taxon>Actinomycetes</taxon>
        <taxon>Micrococcales</taxon>
        <taxon>Dermacoccaceae</taxon>
        <taxon>Yimella</taxon>
    </lineage>
</organism>
<dbReference type="EMBL" id="VFMO01000001">
    <property type="protein sequence ID" value="TQJ13699.1"/>
    <property type="molecule type" value="Genomic_DNA"/>
</dbReference>
<dbReference type="InterPro" id="IPR011611">
    <property type="entry name" value="PfkB_dom"/>
</dbReference>
<dbReference type="CDD" id="cd01167">
    <property type="entry name" value="bac_FRK"/>
    <property type="match status" value="1"/>
</dbReference>
<evidence type="ECO:0000256" key="4">
    <source>
        <dbReference type="ARBA" id="ARBA00022777"/>
    </source>
</evidence>
<dbReference type="PANTHER" id="PTHR43085">
    <property type="entry name" value="HEXOKINASE FAMILY MEMBER"/>
    <property type="match status" value="1"/>
</dbReference>
<dbReference type="Proteomes" id="UP000320806">
    <property type="component" value="Unassembled WGS sequence"/>
</dbReference>
<keyword evidence="5" id="KW-0067">ATP-binding</keyword>
<accession>A0A542EEG3</accession>
<name>A0A542EEG3_9MICO</name>
<keyword evidence="4 7" id="KW-0418">Kinase</keyword>
<evidence type="ECO:0000256" key="1">
    <source>
        <dbReference type="ARBA" id="ARBA00010688"/>
    </source>
</evidence>
<evidence type="ECO:0000256" key="2">
    <source>
        <dbReference type="ARBA" id="ARBA00022679"/>
    </source>
</evidence>
<protein>
    <submittedName>
        <fullName evidence="7">Fructokinase</fullName>
    </submittedName>
</protein>
<reference evidence="7 8" key="1">
    <citation type="submission" date="2019-06" db="EMBL/GenBank/DDBJ databases">
        <title>Sequencing the genomes of 1000 actinobacteria strains.</title>
        <authorList>
            <person name="Klenk H.-P."/>
        </authorList>
    </citation>
    <scope>NUCLEOTIDE SEQUENCE [LARGE SCALE GENOMIC DNA]</scope>
    <source>
        <strain evidence="7 8">DSM 19828</strain>
    </source>
</reference>
<evidence type="ECO:0000313" key="8">
    <source>
        <dbReference type="Proteomes" id="UP000320806"/>
    </source>
</evidence>
<dbReference type="RefSeq" id="WP_141927715.1">
    <property type="nucleotide sequence ID" value="NZ_BAABCI010000002.1"/>
</dbReference>
<evidence type="ECO:0000256" key="3">
    <source>
        <dbReference type="ARBA" id="ARBA00022741"/>
    </source>
</evidence>
<dbReference type="Gene3D" id="3.40.1190.20">
    <property type="match status" value="1"/>
</dbReference>
<dbReference type="PROSITE" id="PS00583">
    <property type="entry name" value="PFKB_KINASES_1"/>
    <property type="match status" value="1"/>
</dbReference>
<keyword evidence="2" id="KW-0808">Transferase</keyword>
<evidence type="ECO:0000259" key="6">
    <source>
        <dbReference type="Pfam" id="PF00294"/>
    </source>
</evidence>
<gene>
    <name evidence="7" type="ORF">FB459_1125</name>
</gene>
<dbReference type="OrthoDB" id="9795789at2"/>
<dbReference type="SUPFAM" id="SSF53613">
    <property type="entry name" value="Ribokinase-like"/>
    <property type="match status" value="1"/>
</dbReference>
<dbReference type="PANTHER" id="PTHR43085:SF1">
    <property type="entry name" value="PSEUDOURIDINE KINASE-RELATED"/>
    <property type="match status" value="1"/>
</dbReference>
<evidence type="ECO:0000313" key="7">
    <source>
        <dbReference type="EMBL" id="TQJ13699.1"/>
    </source>
</evidence>
<comment type="similarity">
    <text evidence="1">Belongs to the carbohydrate kinase PfkB family.</text>
</comment>
<dbReference type="GO" id="GO:0005524">
    <property type="term" value="F:ATP binding"/>
    <property type="evidence" value="ECO:0007669"/>
    <property type="project" value="UniProtKB-KW"/>
</dbReference>
<comment type="caution">
    <text evidence="7">The sequence shown here is derived from an EMBL/GenBank/DDBJ whole genome shotgun (WGS) entry which is preliminary data.</text>
</comment>
<dbReference type="Pfam" id="PF00294">
    <property type="entry name" value="PfkB"/>
    <property type="match status" value="1"/>
</dbReference>
<dbReference type="InterPro" id="IPR002173">
    <property type="entry name" value="Carboh/pur_kinase_PfkB_CS"/>
</dbReference>
<keyword evidence="8" id="KW-1185">Reference proteome</keyword>
<proteinExistence type="inferred from homology"/>
<feature type="domain" description="Carbohydrate kinase PfkB" evidence="6">
    <location>
        <begin position="4"/>
        <end position="300"/>
    </location>
</feature>